<organism evidence="11 12">
    <name type="scientific">Mollisia scopiformis</name>
    <name type="common">Conifer needle endophyte fungus</name>
    <name type="synonym">Phialocephala scopiformis</name>
    <dbReference type="NCBI Taxonomy" id="149040"/>
    <lineage>
        <taxon>Eukaryota</taxon>
        <taxon>Fungi</taxon>
        <taxon>Dikarya</taxon>
        <taxon>Ascomycota</taxon>
        <taxon>Pezizomycotina</taxon>
        <taxon>Leotiomycetes</taxon>
        <taxon>Helotiales</taxon>
        <taxon>Mollisiaceae</taxon>
        <taxon>Mollisia</taxon>
    </lineage>
</organism>
<dbReference type="GO" id="GO:0006357">
    <property type="term" value="P:regulation of transcription by RNA polymerase II"/>
    <property type="evidence" value="ECO:0007669"/>
    <property type="project" value="TreeGrafter"/>
</dbReference>
<evidence type="ECO:0000256" key="3">
    <source>
        <dbReference type="ARBA" id="ARBA00022771"/>
    </source>
</evidence>
<proteinExistence type="predicted"/>
<comment type="subcellular location">
    <subcellularLocation>
        <location evidence="1">Nucleus</location>
    </subcellularLocation>
</comment>
<gene>
    <name evidence="11" type="ORF">LY89DRAFT_736458</name>
</gene>
<evidence type="ECO:0000259" key="10">
    <source>
        <dbReference type="PROSITE" id="PS50157"/>
    </source>
</evidence>
<dbReference type="KEGG" id="psco:LY89DRAFT_736458"/>
<feature type="domain" description="C2H2-type" evidence="10">
    <location>
        <begin position="425"/>
        <end position="451"/>
    </location>
</feature>
<keyword evidence="5" id="KW-0805">Transcription regulation</keyword>
<keyword evidence="2" id="KW-0479">Metal-binding</keyword>
<name>A0A194X2L0_MOLSC</name>
<evidence type="ECO:0000256" key="4">
    <source>
        <dbReference type="ARBA" id="ARBA00022833"/>
    </source>
</evidence>
<feature type="domain" description="C2H2-type" evidence="10">
    <location>
        <begin position="455"/>
        <end position="479"/>
    </location>
</feature>
<sequence>MTRNEEDSSGEETVDDLSSNKVTKNLSCPSCDATGFSSLSKLNKHRNGHERPYDCLAEGCSKRFAQRQTLDRHIQSKHGDASKLTKYYHCTVDGCKYASTGQRQKRFARADQAKEHAKNYGHWGPHSANDRPRRRAGTEPLFEEHILTARFEEWVLDGSSYKRTVRMCEYNSVETKLWHKDVIGDMFVKAHALEESIGHGCPVPGCYYHQSRPPENCHITLFKTMKGLQEHRRRAHGIMPVAPALAVAFRSQLHQDEERGSVSSSDTMASTDNLLRNIALSSTTQTDQPWLTDLDVSFGTRNFESVQCFNPECIQYRKRLQEDQQAETYVSDDFYPGDQSLGWCQSCFKRGTATFQPPGDVLSLLSSEHEFNFEFTSISSSSNTNATTSLPTLNISEDNMQTASSTTDSSTPSLGGEDSLKLRKLTCTFPGCRKTFRRNYEFQRHITCVHSPATIYCSLCNRPFRRKDKLTEHIRHAHSISSGSDSTKAKAMFNEWSILSDPDWLYSSTFPSSKDTTTTDRMVPVATDYATESVYASTGLQSYSLLSEEWPSWVPDWQSTTAKSTQSQIDTPEAHVCVEYSPPSFSMNEDMCNHLDSQ</sequence>
<evidence type="ECO:0000313" key="12">
    <source>
        <dbReference type="Proteomes" id="UP000070700"/>
    </source>
</evidence>
<dbReference type="InterPro" id="IPR013087">
    <property type="entry name" value="Znf_C2H2_type"/>
</dbReference>
<evidence type="ECO:0000256" key="9">
    <source>
        <dbReference type="SAM" id="MobiDB-lite"/>
    </source>
</evidence>
<dbReference type="Proteomes" id="UP000070700">
    <property type="component" value="Unassembled WGS sequence"/>
</dbReference>
<dbReference type="GO" id="GO:0005634">
    <property type="term" value="C:nucleus"/>
    <property type="evidence" value="ECO:0007669"/>
    <property type="project" value="UniProtKB-SubCell"/>
</dbReference>
<dbReference type="OrthoDB" id="2687452at2759"/>
<dbReference type="PROSITE" id="PS50157">
    <property type="entry name" value="ZINC_FINGER_C2H2_2"/>
    <property type="match status" value="3"/>
</dbReference>
<keyword evidence="6" id="KW-0804">Transcription</keyword>
<dbReference type="Pfam" id="PF00096">
    <property type="entry name" value="zf-C2H2"/>
    <property type="match status" value="1"/>
</dbReference>
<dbReference type="AlphaFoldDB" id="A0A194X2L0"/>
<dbReference type="GO" id="GO:0008270">
    <property type="term" value="F:zinc ion binding"/>
    <property type="evidence" value="ECO:0007669"/>
    <property type="project" value="UniProtKB-KW"/>
</dbReference>
<dbReference type="PROSITE" id="PS00028">
    <property type="entry name" value="ZINC_FINGER_C2H2_1"/>
    <property type="match status" value="3"/>
</dbReference>
<evidence type="ECO:0000256" key="7">
    <source>
        <dbReference type="ARBA" id="ARBA00023242"/>
    </source>
</evidence>
<dbReference type="InParanoid" id="A0A194X2L0"/>
<dbReference type="RefSeq" id="XP_018068776.1">
    <property type="nucleotide sequence ID" value="XM_018220123.1"/>
</dbReference>
<dbReference type="Gene3D" id="3.30.160.60">
    <property type="entry name" value="Classic Zinc Finger"/>
    <property type="match status" value="2"/>
</dbReference>
<keyword evidence="3 8" id="KW-0863">Zinc-finger</keyword>
<dbReference type="PANTHER" id="PTHR46179:SF13">
    <property type="entry name" value="C2H2-TYPE DOMAIN-CONTAINING PROTEIN"/>
    <property type="match status" value="1"/>
</dbReference>
<keyword evidence="7" id="KW-0539">Nucleus</keyword>
<dbReference type="InterPro" id="IPR036236">
    <property type="entry name" value="Znf_C2H2_sf"/>
</dbReference>
<evidence type="ECO:0000256" key="8">
    <source>
        <dbReference type="PROSITE-ProRule" id="PRU00042"/>
    </source>
</evidence>
<keyword evidence="4" id="KW-0862">Zinc</keyword>
<dbReference type="GeneID" id="28829849"/>
<keyword evidence="12" id="KW-1185">Reference proteome</keyword>
<dbReference type="EMBL" id="KQ947420">
    <property type="protein sequence ID" value="KUJ14421.1"/>
    <property type="molecule type" value="Genomic_DNA"/>
</dbReference>
<dbReference type="PANTHER" id="PTHR46179">
    <property type="entry name" value="ZINC FINGER PROTEIN"/>
    <property type="match status" value="1"/>
</dbReference>
<protein>
    <recommendedName>
        <fullName evidence="10">C2H2-type domain-containing protein</fullName>
    </recommendedName>
</protein>
<evidence type="ECO:0000256" key="1">
    <source>
        <dbReference type="ARBA" id="ARBA00004123"/>
    </source>
</evidence>
<dbReference type="SUPFAM" id="SSF57667">
    <property type="entry name" value="beta-beta-alpha zinc fingers"/>
    <property type="match status" value="2"/>
</dbReference>
<dbReference type="SMART" id="SM00355">
    <property type="entry name" value="ZnF_C2H2"/>
    <property type="match status" value="6"/>
</dbReference>
<accession>A0A194X2L0</accession>
<evidence type="ECO:0000256" key="2">
    <source>
        <dbReference type="ARBA" id="ARBA00022723"/>
    </source>
</evidence>
<feature type="region of interest" description="Disordered" evidence="9">
    <location>
        <begin position="1"/>
        <end position="21"/>
    </location>
</feature>
<evidence type="ECO:0000256" key="6">
    <source>
        <dbReference type="ARBA" id="ARBA00023163"/>
    </source>
</evidence>
<evidence type="ECO:0000313" key="11">
    <source>
        <dbReference type="EMBL" id="KUJ14421.1"/>
    </source>
</evidence>
<feature type="domain" description="C2H2-type" evidence="10">
    <location>
        <begin position="53"/>
        <end position="83"/>
    </location>
</feature>
<dbReference type="InterPro" id="IPR051061">
    <property type="entry name" value="Zinc_finger_trans_reg"/>
</dbReference>
<reference evidence="11 12" key="1">
    <citation type="submission" date="2015-10" db="EMBL/GenBank/DDBJ databases">
        <title>Full genome of DAOMC 229536 Phialocephala scopiformis, a fungal endophyte of spruce producing the potent anti-insectan compound rugulosin.</title>
        <authorList>
            <consortium name="DOE Joint Genome Institute"/>
            <person name="Walker A.K."/>
            <person name="Frasz S.L."/>
            <person name="Seifert K.A."/>
            <person name="Miller J.D."/>
            <person name="Mondo S.J."/>
            <person name="Labutti K."/>
            <person name="Lipzen A."/>
            <person name="Dockter R."/>
            <person name="Kennedy M."/>
            <person name="Grigoriev I.V."/>
            <person name="Spatafora J.W."/>
        </authorList>
    </citation>
    <scope>NUCLEOTIDE SEQUENCE [LARGE SCALE GENOMIC DNA]</scope>
    <source>
        <strain evidence="11 12">CBS 120377</strain>
    </source>
</reference>
<evidence type="ECO:0000256" key="5">
    <source>
        <dbReference type="ARBA" id="ARBA00023015"/>
    </source>
</evidence>